<feature type="domain" description="Wall-associated receptor kinase galacturonan-binding" evidence="8">
    <location>
        <begin position="31"/>
        <end position="94"/>
    </location>
</feature>
<dbReference type="Proteomes" id="UP000245207">
    <property type="component" value="Unassembled WGS sequence"/>
</dbReference>
<keyword evidence="11" id="KW-1185">Reference proteome</keyword>
<dbReference type="OrthoDB" id="635050at2759"/>
<dbReference type="PANTHER" id="PTHR33138:SF1">
    <property type="entry name" value="OS01G0113900 PROTEIN"/>
    <property type="match status" value="1"/>
</dbReference>
<evidence type="ECO:0000256" key="5">
    <source>
        <dbReference type="ARBA" id="ARBA00047899"/>
    </source>
</evidence>
<reference evidence="10 11" key="1">
    <citation type="journal article" date="2018" name="Mol. Plant">
        <title>The genome of Artemisia annua provides insight into the evolution of Asteraceae family and artemisinin biosynthesis.</title>
        <authorList>
            <person name="Shen Q."/>
            <person name="Zhang L."/>
            <person name="Liao Z."/>
            <person name="Wang S."/>
            <person name="Yan T."/>
            <person name="Shi P."/>
            <person name="Liu M."/>
            <person name="Fu X."/>
            <person name="Pan Q."/>
            <person name="Wang Y."/>
            <person name="Lv Z."/>
            <person name="Lu X."/>
            <person name="Zhang F."/>
            <person name="Jiang W."/>
            <person name="Ma Y."/>
            <person name="Chen M."/>
            <person name="Hao X."/>
            <person name="Li L."/>
            <person name="Tang Y."/>
            <person name="Lv G."/>
            <person name="Zhou Y."/>
            <person name="Sun X."/>
            <person name="Brodelius P.E."/>
            <person name="Rose J.K.C."/>
            <person name="Tang K."/>
        </authorList>
    </citation>
    <scope>NUCLEOTIDE SEQUENCE [LARGE SCALE GENOMIC DNA]</scope>
    <source>
        <strain evidence="11">cv. Huhao1</strain>
        <tissue evidence="10">Leaf</tissue>
    </source>
</reference>
<evidence type="ECO:0000259" key="8">
    <source>
        <dbReference type="Pfam" id="PF13947"/>
    </source>
</evidence>
<keyword evidence="10" id="KW-0808">Transferase</keyword>
<feature type="signal peptide" evidence="7">
    <location>
        <begin position="1"/>
        <end position="21"/>
    </location>
</feature>
<dbReference type="EC" id="2.7.11.1" evidence="2"/>
<dbReference type="Pfam" id="PF14380">
    <property type="entry name" value="WAK_assoc"/>
    <property type="match status" value="1"/>
</dbReference>
<dbReference type="GO" id="GO:0004674">
    <property type="term" value="F:protein serine/threonine kinase activity"/>
    <property type="evidence" value="ECO:0007669"/>
    <property type="project" value="UniProtKB-EC"/>
</dbReference>
<comment type="catalytic activity">
    <reaction evidence="6">
        <text>L-seryl-[protein] + ATP = O-phospho-L-seryl-[protein] + ADP + H(+)</text>
        <dbReference type="Rhea" id="RHEA:17989"/>
        <dbReference type="Rhea" id="RHEA-COMP:9863"/>
        <dbReference type="Rhea" id="RHEA-COMP:11604"/>
        <dbReference type="ChEBI" id="CHEBI:15378"/>
        <dbReference type="ChEBI" id="CHEBI:29999"/>
        <dbReference type="ChEBI" id="CHEBI:30616"/>
        <dbReference type="ChEBI" id="CHEBI:83421"/>
        <dbReference type="ChEBI" id="CHEBI:456216"/>
        <dbReference type="EC" id="2.7.11.1"/>
    </reaction>
</comment>
<dbReference type="EMBL" id="PKPP01002360">
    <property type="protein sequence ID" value="PWA75743.1"/>
    <property type="molecule type" value="Genomic_DNA"/>
</dbReference>
<dbReference type="STRING" id="35608.A0A2U1NQG1"/>
<evidence type="ECO:0000256" key="7">
    <source>
        <dbReference type="SAM" id="SignalP"/>
    </source>
</evidence>
<dbReference type="InterPro" id="IPR025287">
    <property type="entry name" value="WAK_GUB"/>
</dbReference>
<dbReference type="Pfam" id="PF13947">
    <property type="entry name" value="GUB_WAK_bind"/>
    <property type="match status" value="1"/>
</dbReference>
<evidence type="ECO:0000256" key="6">
    <source>
        <dbReference type="ARBA" id="ARBA00048679"/>
    </source>
</evidence>
<dbReference type="GO" id="GO:0030247">
    <property type="term" value="F:polysaccharide binding"/>
    <property type="evidence" value="ECO:0007669"/>
    <property type="project" value="InterPro"/>
</dbReference>
<organism evidence="10 11">
    <name type="scientific">Artemisia annua</name>
    <name type="common">Sweet wormwood</name>
    <dbReference type="NCBI Taxonomy" id="35608"/>
    <lineage>
        <taxon>Eukaryota</taxon>
        <taxon>Viridiplantae</taxon>
        <taxon>Streptophyta</taxon>
        <taxon>Embryophyta</taxon>
        <taxon>Tracheophyta</taxon>
        <taxon>Spermatophyta</taxon>
        <taxon>Magnoliopsida</taxon>
        <taxon>eudicotyledons</taxon>
        <taxon>Gunneridae</taxon>
        <taxon>Pentapetalae</taxon>
        <taxon>asterids</taxon>
        <taxon>campanulids</taxon>
        <taxon>Asterales</taxon>
        <taxon>Asteraceae</taxon>
        <taxon>Asteroideae</taxon>
        <taxon>Anthemideae</taxon>
        <taxon>Artemisiinae</taxon>
        <taxon>Artemisia</taxon>
    </lineage>
</organism>
<evidence type="ECO:0000256" key="1">
    <source>
        <dbReference type="ARBA" id="ARBA00004167"/>
    </source>
</evidence>
<accession>A0A2U1NQG1</accession>
<evidence type="ECO:0000256" key="3">
    <source>
        <dbReference type="ARBA" id="ARBA00022729"/>
    </source>
</evidence>
<evidence type="ECO:0000259" key="9">
    <source>
        <dbReference type="Pfam" id="PF14380"/>
    </source>
</evidence>
<evidence type="ECO:0000256" key="4">
    <source>
        <dbReference type="ARBA" id="ARBA00023180"/>
    </source>
</evidence>
<proteinExistence type="predicted"/>
<protein>
    <recommendedName>
        <fullName evidence="2">non-specific serine/threonine protein kinase</fullName>
        <ecNumber evidence="2">2.7.11.1</ecNumber>
    </recommendedName>
</protein>
<keyword evidence="10" id="KW-0418">Kinase</keyword>
<dbReference type="InterPro" id="IPR032872">
    <property type="entry name" value="WAK_assoc_C"/>
</dbReference>
<dbReference type="PANTHER" id="PTHR33138">
    <property type="entry name" value="OS01G0690200 PROTEIN"/>
    <property type="match status" value="1"/>
</dbReference>
<name>A0A2U1NQG1_ARTAN</name>
<evidence type="ECO:0000256" key="2">
    <source>
        <dbReference type="ARBA" id="ARBA00012513"/>
    </source>
</evidence>
<dbReference type="GO" id="GO:0016020">
    <property type="term" value="C:membrane"/>
    <property type="evidence" value="ECO:0007669"/>
    <property type="project" value="UniProtKB-SubCell"/>
</dbReference>
<feature type="domain" description="Wall-associated receptor kinase C-terminal" evidence="9">
    <location>
        <begin position="160"/>
        <end position="242"/>
    </location>
</feature>
<gene>
    <name evidence="10" type="ORF">CTI12_AA240880</name>
</gene>
<evidence type="ECO:0000313" key="10">
    <source>
        <dbReference type="EMBL" id="PWA75743.1"/>
    </source>
</evidence>
<sequence length="279" mass="31650">MSHPFLLFLPLFFFIITIAAAQTNISAFQNCLPTVCNGFNISYPFWKYESQNSQYCGYEGLGIICPPIREERPMMHFGDNSYHVLNLTNTSITLVDVDVFGAQTRCQRVGHRIELGQLPLNFTSRNLNLSFHFNCTTVPNFASEIPCPNNQGTKSCVHVVRPDTLDFDWKNMCAEEVIKTVINVSDSFERLGTEFVDALRRGFELNWTTTTDDDCEKCEESGGLCGHNPSSTESFMCFCADGSLTRNDCNGEARRGCKPDSRTGHIFEWGTKFWKFFKL</sequence>
<evidence type="ECO:0000313" key="11">
    <source>
        <dbReference type="Proteomes" id="UP000245207"/>
    </source>
</evidence>
<comment type="catalytic activity">
    <reaction evidence="5">
        <text>L-threonyl-[protein] + ATP = O-phospho-L-threonyl-[protein] + ADP + H(+)</text>
        <dbReference type="Rhea" id="RHEA:46608"/>
        <dbReference type="Rhea" id="RHEA-COMP:11060"/>
        <dbReference type="Rhea" id="RHEA-COMP:11605"/>
        <dbReference type="ChEBI" id="CHEBI:15378"/>
        <dbReference type="ChEBI" id="CHEBI:30013"/>
        <dbReference type="ChEBI" id="CHEBI:30616"/>
        <dbReference type="ChEBI" id="CHEBI:61977"/>
        <dbReference type="ChEBI" id="CHEBI:456216"/>
        <dbReference type="EC" id="2.7.11.1"/>
    </reaction>
</comment>
<comment type="caution">
    <text evidence="10">The sequence shown here is derived from an EMBL/GenBank/DDBJ whole genome shotgun (WGS) entry which is preliminary data.</text>
</comment>
<keyword evidence="3 7" id="KW-0732">Signal</keyword>
<keyword evidence="4" id="KW-0325">Glycoprotein</keyword>
<dbReference type="AlphaFoldDB" id="A0A2U1NQG1"/>
<feature type="chain" id="PRO_5015495766" description="non-specific serine/threonine protein kinase" evidence="7">
    <location>
        <begin position="22"/>
        <end position="279"/>
    </location>
</feature>
<comment type="subcellular location">
    <subcellularLocation>
        <location evidence="1">Membrane</location>
        <topology evidence="1">Single-pass membrane protein</topology>
    </subcellularLocation>
</comment>